<keyword evidence="3" id="KW-1185">Reference proteome</keyword>
<protein>
    <submittedName>
        <fullName evidence="2">Uncharacterized protein</fullName>
    </submittedName>
</protein>
<accession>A0A8R2HSU6</accession>
<evidence type="ECO:0000256" key="1">
    <source>
        <dbReference type="SAM" id="MobiDB-lite"/>
    </source>
</evidence>
<feature type="region of interest" description="Disordered" evidence="1">
    <location>
        <begin position="1"/>
        <end position="21"/>
    </location>
</feature>
<evidence type="ECO:0000313" key="2">
    <source>
        <dbReference type="EnsemblMetazoa" id="XP_021206267.1"/>
    </source>
</evidence>
<organism evidence="2 3">
    <name type="scientific">Bombyx mori</name>
    <name type="common">Silk moth</name>
    <dbReference type="NCBI Taxonomy" id="7091"/>
    <lineage>
        <taxon>Eukaryota</taxon>
        <taxon>Metazoa</taxon>
        <taxon>Ecdysozoa</taxon>
        <taxon>Arthropoda</taxon>
        <taxon>Hexapoda</taxon>
        <taxon>Insecta</taxon>
        <taxon>Pterygota</taxon>
        <taxon>Neoptera</taxon>
        <taxon>Endopterygota</taxon>
        <taxon>Lepidoptera</taxon>
        <taxon>Glossata</taxon>
        <taxon>Ditrysia</taxon>
        <taxon>Bombycoidea</taxon>
        <taxon>Bombycidae</taxon>
        <taxon>Bombycinae</taxon>
        <taxon>Bombyx</taxon>
    </lineage>
</organism>
<name>A0A8R2HSU6_BOMMO</name>
<evidence type="ECO:0000313" key="3">
    <source>
        <dbReference type="Proteomes" id="UP000005204"/>
    </source>
</evidence>
<proteinExistence type="predicted"/>
<reference evidence="2" key="2">
    <citation type="submission" date="2022-06" db="UniProtKB">
        <authorList>
            <consortium name="EnsemblMetazoa"/>
        </authorList>
    </citation>
    <scope>IDENTIFICATION</scope>
    <source>
        <strain evidence="2">p50T (Dazao)</strain>
    </source>
</reference>
<dbReference type="EnsemblMetazoa" id="XM_021350592.2">
    <property type="protein sequence ID" value="XP_021206267.1"/>
    <property type="gene ID" value="LOC110385888"/>
</dbReference>
<dbReference type="AlphaFoldDB" id="A0A8R2HSU6"/>
<reference evidence="3" key="1">
    <citation type="journal article" date="2008" name="Insect Biochem. Mol. Biol.">
        <title>The genome of a lepidopteran model insect, the silkworm Bombyx mori.</title>
        <authorList>
            <consortium name="International Silkworm Genome Consortium"/>
        </authorList>
    </citation>
    <scope>NUCLEOTIDE SEQUENCE [LARGE SCALE GENOMIC DNA]</scope>
    <source>
        <strain evidence="3">p50T</strain>
    </source>
</reference>
<dbReference type="Proteomes" id="UP000005204">
    <property type="component" value="Unassembled WGS sequence"/>
</dbReference>
<sequence length="110" mass="12523">MLVPAAPQSHIPHAPLRRGNLAGGSMAELKKKTKAAGAPWYVRNVDLHDDMDLESISKYLQSASVRHFGKVARYENRGRRKLHSRSNQINQNIMEKNNLSRHLHGFEKDK</sequence>